<dbReference type="EMBL" id="QLNQ01000021">
    <property type="protein sequence ID" value="RCK64785.1"/>
    <property type="molecule type" value="Genomic_DNA"/>
</dbReference>
<evidence type="ECO:0000313" key="4">
    <source>
        <dbReference type="Proteomes" id="UP000253472"/>
    </source>
</evidence>
<sequence length="134" mass="14110">MKFSTIASVLAISSFAAAGKGQVDKSTPTTVTTYVTQTTHRYGRFNKTSREREAENTGTHRYGRFNKTKKVRTSTVLVSSESEIPLEQRNVVLQNKEGNSSSNSSSSSSAGGAMKSGASLGFAGAIAVGIALVI</sequence>
<gene>
    <name evidence="3" type="primary">PGA14</name>
    <name evidence="3" type="ORF">Cantr_00982</name>
</gene>
<keyword evidence="4" id="KW-1185">Reference proteome</keyword>
<evidence type="ECO:0000256" key="1">
    <source>
        <dbReference type="SAM" id="MobiDB-lite"/>
    </source>
</evidence>
<feature type="chain" id="PRO_5016975558" evidence="2">
    <location>
        <begin position="22"/>
        <end position="134"/>
    </location>
</feature>
<dbReference type="STRING" id="5486.A0A367YFY5"/>
<accession>A0A367YFY5</accession>
<evidence type="ECO:0000313" key="3">
    <source>
        <dbReference type="EMBL" id="RCK64785.1"/>
    </source>
</evidence>
<organism evidence="3 4">
    <name type="scientific">Candida viswanathii</name>
    <dbReference type="NCBI Taxonomy" id="5486"/>
    <lineage>
        <taxon>Eukaryota</taxon>
        <taxon>Fungi</taxon>
        <taxon>Dikarya</taxon>
        <taxon>Ascomycota</taxon>
        <taxon>Saccharomycotina</taxon>
        <taxon>Pichiomycetes</taxon>
        <taxon>Debaryomycetaceae</taxon>
        <taxon>Candida/Lodderomyces clade</taxon>
        <taxon>Candida</taxon>
    </lineage>
</organism>
<proteinExistence type="predicted"/>
<feature type="compositionally biased region" description="Low complexity" evidence="1">
    <location>
        <begin position="98"/>
        <end position="114"/>
    </location>
</feature>
<evidence type="ECO:0000256" key="2">
    <source>
        <dbReference type="SAM" id="SignalP"/>
    </source>
</evidence>
<keyword evidence="2" id="KW-0732">Signal</keyword>
<feature type="region of interest" description="Disordered" evidence="1">
    <location>
        <begin position="88"/>
        <end position="114"/>
    </location>
</feature>
<dbReference type="Proteomes" id="UP000253472">
    <property type="component" value="Unassembled WGS sequence"/>
</dbReference>
<protein>
    <submittedName>
        <fullName evidence="3">Hydrophilin PGA14</fullName>
    </submittedName>
</protein>
<name>A0A367YFY5_9ASCO</name>
<dbReference type="OrthoDB" id="4094978at2759"/>
<feature type="region of interest" description="Disordered" evidence="1">
    <location>
        <begin position="46"/>
        <end position="66"/>
    </location>
</feature>
<feature type="signal peptide" evidence="2">
    <location>
        <begin position="1"/>
        <end position="21"/>
    </location>
</feature>
<reference evidence="3 4" key="1">
    <citation type="submission" date="2018-06" db="EMBL/GenBank/DDBJ databases">
        <title>Whole genome sequencing of Candida tropicalis (genome annotated by CSBL at Korea University).</title>
        <authorList>
            <person name="Ahn J."/>
        </authorList>
    </citation>
    <scope>NUCLEOTIDE SEQUENCE [LARGE SCALE GENOMIC DNA]</scope>
    <source>
        <strain evidence="3 4">ATCC 20962</strain>
    </source>
</reference>
<comment type="caution">
    <text evidence="3">The sequence shown here is derived from an EMBL/GenBank/DDBJ whole genome shotgun (WGS) entry which is preliminary data.</text>
</comment>
<dbReference type="AlphaFoldDB" id="A0A367YFY5"/>